<dbReference type="CDD" id="cd16442">
    <property type="entry name" value="BPL"/>
    <property type="match status" value="1"/>
</dbReference>
<dbReference type="eggNOG" id="KOG1536">
    <property type="taxonomic scope" value="Eukaryota"/>
</dbReference>
<dbReference type="VEuPathDB" id="VectorBase:CPIJ007072"/>
<evidence type="ECO:0000313" key="4">
    <source>
        <dbReference type="EMBL" id="EDS28644.1"/>
    </source>
</evidence>
<dbReference type="EnsemblMetazoa" id="CPIJ007072-RA">
    <property type="protein sequence ID" value="CPIJ007072-PA"/>
    <property type="gene ID" value="CPIJ007072"/>
</dbReference>
<gene>
    <name evidence="5" type="primary">6038902</name>
    <name evidence="4" type="ORF">CpipJ_CPIJ007072</name>
</gene>
<dbReference type="STRING" id="7176.B0WIR7"/>
<dbReference type="Pfam" id="PF03099">
    <property type="entry name" value="BPL_LplA_LipB"/>
    <property type="match status" value="1"/>
</dbReference>
<evidence type="ECO:0000259" key="3">
    <source>
        <dbReference type="PROSITE" id="PS51733"/>
    </source>
</evidence>
<organism>
    <name type="scientific">Culex quinquefasciatus</name>
    <name type="common">Southern house mosquito</name>
    <name type="synonym">Culex pungens</name>
    <dbReference type="NCBI Taxonomy" id="7176"/>
    <lineage>
        <taxon>Eukaryota</taxon>
        <taxon>Metazoa</taxon>
        <taxon>Ecdysozoa</taxon>
        <taxon>Arthropoda</taxon>
        <taxon>Hexapoda</taxon>
        <taxon>Insecta</taxon>
        <taxon>Pterygota</taxon>
        <taxon>Neoptera</taxon>
        <taxon>Endopterygota</taxon>
        <taxon>Diptera</taxon>
        <taxon>Nematocera</taxon>
        <taxon>Culicoidea</taxon>
        <taxon>Culicidae</taxon>
        <taxon>Culicinae</taxon>
        <taxon>Culicini</taxon>
        <taxon>Culex</taxon>
        <taxon>Culex</taxon>
    </lineage>
</organism>
<comment type="similarity">
    <text evidence="1">Belongs to the biotin--protein ligase family.</text>
</comment>
<evidence type="ECO:0000313" key="6">
    <source>
        <dbReference type="Proteomes" id="UP000002320"/>
    </source>
</evidence>
<evidence type="ECO:0000256" key="2">
    <source>
        <dbReference type="ARBA" id="ARBA00022598"/>
    </source>
</evidence>
<keyword evidence="2 4" id="KW-0436">Ligase</keyword>
<dbReference type="KEGG" id="cqu:CpipJ_CPIJ007072"/>
<dbReference type="PROSITE" id="PS51733">
    <property type="entry name" value="BPL_LPL_CATALYTIC"/>
    <property type="match status" value="1"/>
</dbReference>
<dbReference type="Gene3D" id="3.30.930.10">
    <property type="entry name" value="Bira Bifunctional Protein, Domain 2"/>
    <property type="match status" value="1"/>
</dbReference>
<evidence type="ECO:0000313" key="5">
    <source>
        <dbReference type="EnsemblMetazoa" id="CPIJ007072-PA"/>
    </source>
</evidence>
<dbReference type="InterPro" id="IPR045864">
    <property type="entry name" value="aa-tRNA-synth_II/BPL/LPL"/>
</dbReference>
<dbReference type="HOGENOM" id="CLU_006150_2_1_1"/>
<dbReference type="EMBL" id="DS231951">
    <property type="protein sequence ID" value="EDS28644.1"/>
    <property type="molecule type" value="Genomic_DNA"/>
</dbReference>
<keyword evidence="6" id="KW-1185">Reference proteome</keyword>
<reference evidence="5" key="2">
    <citation type="submission" date="2021-02" db="UniProtKB">
        <authorList>
            <consortium name="EnsemblMetazoa"/>
        </authorList>
    </citation>
    <scope>IDENTIFICATION</scope>
    <source>
        <strain evidence="5">JHB</strain>
    </source>
</reference>
<dbReference type="AlphaFoldDB" id="B0WIR7"/>
<dbReference type="NCBIfam" id="TIGR00121">
    <property type="entry name" value="birA_ligase"/>
    <property type="match status" value="1"/>
</dbReference>
<dbReference type="SUPFAM" id="SSF55681">
    <property type="entry name" value="Class II aaRS and biotin synthetases"/>
    <property type="match status" value="1"/>
</dbReference>
<dbReference type="GO" id="GO:0004077">
    <property type="term" value="F:biotin--[biotin carboxyl-carrier protein] ligase activity"/>
    <property type="evidence" value="ECO:0007669"/>
    <property type="project" value="InterPro"/>
</dbReference>
<dbReference type="PANTHER" id="PTHR12835:SF5">
    <property type="entry name" value="BIOTIN--PROTEIN LIGASE"/>
    <property type="match status" value="1"/>
</dbReference>
<dbReference type="PANTHER" id="PTHR12835">
    <property type="entry name" value="BIOTIN PROTEIN LIGASE"/>
    <property type="match status" value="1"/>
</dbReference>
<dbReference type="Pfam" id="PF02237">
    <property type="entry name" value="BPL_C"/>
    <property type="match status" value="1"/>
</dbReference>
<dbReference type="OrthoDB" id="10250105at2759"/>
<dbReference type="FunCoup" id="B0WIR7">
    <property type="interactions" value="550"/>
</dbReference>
<dbReference type="GO" id="GO:0005737">
    <property type="term" value="C:cytoplasm"/>
    <property type="evidence" value="ECO:0007669"/>
    <property type="project" value="TreeGrafter"/>
</dbReference>
<reference evidence="4" key="1">
    <citation type="submission" date="2007-03" db="EMBL/GenBank/DDBJ databases">
        <title>Annotation of Culex pipiens quinquefasciatus.</title>
        <authorList>
            <consortium name="The Broad Institute Genome Sequencing Platform"/>
            <person name="Atkinson P.W."/>
            <person name="Hemingway J."/>
            <person name="Christensen B.M."/>
            <person name="Higgs S."/>
            <person name="Kodira C."/>
            <person name="Hannick L."/>
            <person name="Megy K."/>
            <person name="O'Leary S."/>
            <person name="Pearson M."/>
            <person name="Haas B.J."/>
            <person name="Mauceli E."/>
            <person name="Wortman J.R."/>
            <person name="Lee N.H."/>
            <person name="Guigo R."/>
            <person name="Stanke M."/>
            <person name="Alvarado L."/>
            <person name="Amedeo P."/>
            <person name="Antoine C.H."/>
            <person name="Arensburger P."/>
            <person name="Bidwell S.L."/>
            <person name="Crawford M."/>
            <person name="Camaro F."/>
            <person name="Devon K."/>
            <person name="Engels R."/>
            <person name="Hammond M."/>
            <person name="Howarth C."/>
            <person name="Koehrsen M."/>
            <person name="Lawson D."/>
            <person name="Montgomery P."/>
            <person name="Nene V."/>
            <person name="Nusbaum C."/>
            <person name="Puiu D."/>
            <person name="Romero-Severson J."/>
            <person name="Severson D.W."/>
            <person name="Shumway M."/>
            <person name="Sisk P."/>
            <person name="Stolte C."/>
            <person name="Zeng Q."/>
            <person name="Eisenstadt E."/>
            <person name="Fraser-Liggett C."/>
            <person name="Strausberg R."/>
            <person name="Galagan J."/>
            <person name="Birren B."/>
            <person name="Collins F.H."/>
        </authorList>
    </citation>
    <scope>NUCLEOTIDE SEQUENCE [LARGE SCALE GENOMIC DNA]</scope>
    <source>
        <strain evidence="4">JHB</strain>
    </source>
</reference>
<dbReference type="InterPro" id="IPR004143">
    <property type="entry name" value="BPL_LPL_catalytic"/>
</dbReference>
<protein>
    <submittedName>
        <fullName evidence="4 5">Biotin protein ligase</fullName>
    </submittedName>
</protein>
<feature type="domain" description="BPL/LPL catalytic" evidence="3">
    <location>
        <begin position="309"/>
        <end position="493"/>
    </location>
</feature>
<dbReference type="VEuPathDB" id="VectorBase:CQUJHB003745"/>
<dbReference type="OMA" id="ICHERFF"/>
<evidence type="ECO:0000256" key="1">
    <source>
        <dbReference type="ARBA" id="ARBA00009934"/>
    </source>
</evidence>
<name>B0WIR7_CULQU</name>
<dbReference type="Proteomes" id="UP000002320">
    <property type="component" value="Unassembled WGS sequence"/>
</dbReference>
<sequence>MFNCMVMYELSARTLVSANLHRKQLFQYQLNTFRCQLGRRIDHNNSTTTMSSKPPNILVYSEVEPVRLELIATLQRTLEPDRYTVYPLSAEQVRGRAWPDSTAALIVHGRLETSLAEVFADYFLNGGKLLGVCSDVVGLFDCGEVGGVTRVMKHLRDLRGEDHEVQVEVIARGDTSRTVRIIAVDELKTCGRAISTQIEFVPYEDNKQNLEIFKHVLSSELGIKFKTSHDHEASCYQSAFLIGSEEVKRSFLSDLSIPNDLKVSDLTLQFCSKSDLIPAASESHLPVLTDQPPEDFSTQLFNDHLKTTNIGRLTLYLPLVTSSMIIVSNATLPHGFVAIPRRQSRGTGRNRNQWLSPDGCAMFSLQLHVPLDSPLGQRLPMVQHLVALGIVLGIRNQPGYGELDVRLKWPNDVYANGRSKLGGIIVNSQLEGSRAVVNVGCGVNLSNSTPTTCVNDVIGEFNRERRERLRALGYEQLLAQIFNEIERIFEEVQRGKVEVLYDLYRRYWLHEGQSVTIRDRDGLDVTGTVAGIDEYGYLLVKVDGAGQPICVHPDGNSFDMMKGLIIPKYC</sequence>
<proteinExistence type="inferred from homology"/>
<dbReference type="InterPro" id="IPR004408">
    <property type="entry name" value="Biotin_CoA_COase_ligase"/>
</dbReference>
<dbReference type="InterPro" id="IPR003142">
    <property type="entry name" value="BPL_C"/>
</dbReference>
<accession>B0WIR7</accession>
<dbReference type="InParanoid" id="B0WIR7"/>